<keyword evidence="5" id="KW-0496">Mitochondrion</keyword>
<evidence type="ECO:0000256" key="5">
    <source>
        <dbReference type="ARBA" id="ARBA00023128"/>
    </source>
</evidence>
<evidence type="ECO:0000256" key="7">
    <source>
        <dbReference type="ARBA" id="ARBA00038105"/>
    </source>
</evidence>
<evidence type="ECO:0000256" key="4">
    <source>
        <dbReference type="ARBA" id="ARBA00022989"/>
    </source>
</evidence>
<keyword evidence="3" id="KW-0999">Mitochondrion inner membrane</keyword>
<comment type="similarity">
    <text evidence="7">Belongs to the TIM14 family.</text>
</comment>
<accession>A0A7S2CQ74</accession>
<feature type="domain" description="J" evidence="8">
    <location>
        <begin position="57"/>
        <end position="111"/>
    </location>
</feature>
<evidence type="ECO:0000256" key="2">
    <source>
        <dbReference type="ARBA" id="ARBA00022692"/>
    </source>
</evidence>
<gene>
    <name evidence="9" type="ORF">AAND1436_LOCUS19623</name>
</gene>
<dbReference type="SUPFAM" id="SSF46565">
    <property type="entry name" value="Chaperone J-domain"/>
    <property type="match status" value="1"/>
</dbReference>
<sequence length="112" mass="12336">MWPLVLGGIGLGALGARQGFRALQRSGVKVEMPKFGGFGSFRRESMQGFESPMTRVEARSILNLRELNPSKDTIRESHRRLLVNNHPDKGGSTYVASKINEAKEVLLGRKAA</sequence>
<dbReference type="FunFam" id="1.10.287.110:FF:000001">
    <property type="entry name" value="Import inner membrane translocase subunit tim14"/>
    <property type="match status" value="1"/>
</dbReference>
<dbReference type="CDD" id="cd06257">
    <property type="entry name" value="DnaJ"/>
    <property type="match status" value="1"/>
</dbReference>
<dbReference type="GO" id="GO:0001405">
    <property type="term" value="C:PAM complex, Tim23 associated import motor"/>
    <property type="evidence" value="ECO:0007669"/>
    <property type="project" value="TreeGrafter"/>
</dbReference>
<dbReference type="SMART" id="SM00271">
    <property type="entry name" value="DnaJ"/>
    <property type="match status" value="1"/>
</dbReference>
<name>A0A7S2CQ74_9DINO</name>
<dbReference type="PANTHER" id="PTHR12763:SF28">
    <property type="entry name" value="GEO10507P1-RELATED"/>
    <property type="match status" value="1"/>
</dbReference>
<evidence type="ECO:0000259" key="8">
    <source>
        <dbReference type="PROSITE" id="PS50076"/>
    </source>
</evidence>
<dbReference type="InterPro" id="IPR036869">
    <property type="entry name" value="J_dom_sf"/>
</dbReference>
<keyword evidence="2" id="KW-0812">Transmembrane</keyword>
<dbReference type="EMBL" id="HBGQ01040062">
    <property type="protein sequence ID" value="CAD9431976.1"/>
    <property type="molecule type" value="Transcribed_RNA"/>
</dbReference>
<proteinExistence type="inferred from homology"/>
<protein>
    <recommendedName>
        <fullName evidence="8">J domain-containing protein</fullName>
    </recommendedName>
</protein>
<comment type="subcellular location">
    <subcellularLocation>
        <location evidence="1">Mitochondrion inner membrane</location>
        <topology evidence="1">Single-pass membrane protein</topology>
    </subcellularLocation>
</comment>
<reference evidence="9" key="1">
    <citation type="submission" date="2021-01" db="EMBL/GenBank/DDBJ databases">
        <authorList>
            <person name="Corre E."/>
            <person name="Pelletier E."/>
            <person name="Niang G."/>
            <person name="Scheremetjew M."/>
            <person name="Finn R."/>
            <person name="Kale V."/>
            <person name="Holt S."/>
            <person name="Cochrane G."/>
            <person name="Meng A."/>
            <person name="Brown T."/>
            <person name="Cohen L."/>
        </authorList>
    </citation>
    <scope>NUCLEOTIDE SEQUENCE</scope>
    <source>
        <strain evidence="9">CCMP2222</strain>
    </source>
</reference>
<keyword evidence="4" id="KW-1133">Transmembrane helix</keyword>
<dbReference type="InterPro" id="IPR001623">
    <property type="entry name" value="DnaJ_domain"/>
</dbReference>
<dbReference type="AlphaFoldDB" id="A0A7S2CQ74"/>
<evidence type="ECO:0000256" key="3">
    <source>
        <dbReference type="ARBA" id="ARBA00022792"/>
    </source>
</evidence>
<dbReference type="PANTHER" id="PTHR12763">
    <property type="match status" value="1"/>
</dbReference>
<evidence type="ECO:0000256" key="1">
    <source>
        <dbReference type="ARBA" id="ARBA00004434"/>
    </source>
</evidence>
<dbReference type="GO" id="GO:0030150">
    <property type="term" value="P:protein import into mitochondrial matrix"/>
    <property type="evidence" value="ECO:0007669"/>
    <property type="project" value="TreeGrafter"/>
</dbReference>
<dbReference type="GO" id="GO:0001671">
    <property type="term" value="F:ATPase activator activity"/>
    <property type="evidence" value="ECO:0007669"/>
    <property type="project" value="TreeGrafter"/>
</dbReference>
<evidence type="ECO:0000313" key="9">
    <source>
        <dbReference type="EMBL" id="CAD9431976.1"/>
    </source>
</evidence>
<organism evidence="9">
    <name type="scientific">Alexandrium andersonii</name>
    <dbReference type="NCBI Taxonomy" id="327968"/>
    <lineage>
        <taxon>Eukaryota</taxon>
        <taxon>Sar</taxon>
        <taxon>Alveolata</taxon>
        <taxon>Dinophyceae</taxon>
        <taxon>Gonyaulacales</taxon>
        <taxon>Pyrocystaceae</taxon>
        <taxon>Alexandrium</taxon>
    </lineage>
</organism>
<dbReference type="PROSITE" id="PS50076">
    <property type="entry name" value="DNAJ_2"/>
    <property type="match status" value="1"/>
</dbReference>
<evidence type="ECO:0000256" key="6">
    <source>
        <dbReference type="ARBA" id="ARBA00023136"/>
    </source>
</evidence>
<dbReference type="Gene3D" id="1.10.287.110">
    <property type="entry name" value="DnaJ domain"/>
    <property type="match status" value="1"/>
</dbReference>
<keyword evidence="6" id="KW-0472">Membrane</keyword>